<evidence type="ECO:0008006" key="3">
    <source>
        <dbReference type="Google" id="ProtNLM"/>
    </source>
</evidence>
<reference evidence="1 2" key="1">
    <citation type="journal article" date="2019" name="Sci. Rep.">
        <title>Orb-weaving spider Araneus ventricosus genome elucidates the spidroin gene catalogue.</title>
        <authorList>
            <person name="Kono N."/>
            <person name="Nakamura H."/>
            <person name="Ohtoshi R."/>
            <person name="Moran D.A.P."/>
            <person name="Shinohara A."/>
            <person name="Yoshida Y."/>
            <person name="Fujiwara M."/>
            <person name="Mori M."/>
            <person name="Tomita M."/>
            <person name="Arakawa K."/>
        </authorList>
    </citation>
    <scope>NUCLEOTIDE SEQUENCE [LARGE SCALE GENOMIC DNA]</scope>
</reference>
<dbReference type="EMBL" id="BGPR01001734">
    <property type="protein sequence ID" value="GBM60684.1"/>
    <property type="molecule type" value="Genomic_DNA"/>
</dbReference>
<organism evidence="1 2">
    <name type="scientific">Araneus ventricosus</name>
    <name type="common">Orbweaver spider</name>
    <name type="synonym">Epeira ventricosa</name>
    <dbReference type="NCBI Taxonomy" id="182803"/>
    <lineage>
        <taxon>Eukaryota</taxon>
        <taxon>Metazoa</taxon>
        <taxon>Ecdysozoa</taxon>
        <taxon>Arthropoda</taxon>
        <taxon>Chelicerata</taxon>
        <taxon>Arachnida</taxon>
        <taxon>Araneae</taxon>
        <taxon>Araneomorphae</taxon>
        <taxon>Entelegynae</taxon>
        <taxon>Araneoidea</taxon>
        <taxon>Araneidae</taxon>
        <taxon>Araneus</taxon>
    </lineage>
</organism>
<dbReference type="AlphaFoldDB" id="A0A4Y2H8M6"/>
<dbReference type="Gene3D" id="3.30.420.10">
    <property type="entry name" value="Ribonuclease H-like superfamily/Ribonuclease H"/>
    <property type="match status" value="1"/>
</dbReference>
<dbReference type="Proteomes" id="UP000499080">
    <property type="component" value="Unassembled WGS sequence"/>
</dbReference>
<protein>
    <recommendedName>
        <fullName evidence="3">RNase H type-1 domain-containing protein</fullName>
    </recommendedName>
</protein>
<comment type="caution">
    <text evidence="1">The sequence shown here is derived from an EMBL/GenBank/DDBJ whole genome shotgun (WGS) entry which is preliminary data.</text>
</comment>
<dbReference type="GO" id="GO:0003676">
    <property type="term" value="F:nucleic acid binding"/>
    <property type="evidence" value="ECO:0007669"/>
    <property type="project" value="InterPro"/>
</dbReference>
<sequence>MMRMTHELAPFHRTSAPHQREAVWFSTFDLVGNRPTYKIGKKLSSIQRIFLLYITGSYRTTPTAALQTITGVMPLHLKSQPEAIFINVTCLRKKIEFEGLSYQPRDYEEKIKSLTIHPSLFNIINQISTTEPYKEENSLMFFTDVSKTEMGTWCTYCAFENGSKVLEWKGKLEKFYTVFQTELMGLKEAIIRASQGNLITKIWTDSLSSVMAVLDPHTPRQLVRDIQSLLTLFWLDESKPMLANK</sequence>
<keyword evidence="2" id="KW-1185">Reference proteome</keyword>
<gene>
    <name evidence="1" type="ORF">AVEN_62633_1</name>
</gene>
<accession>A0A4Y2H8M6</accession>
<evidence type="ECO:0000313" key="2">
    <source>
        <dbReference type="Proteomes" id="UP000499080"/>
    </source>
</evidence>
<evidence type="ECO:0000313" key="1">
    <source>
        <dbReference type="EMBL" id="GBM60684.1"/>
    </source>
</evidence>
<proteinExistence type="predicted"/>
<dbReference type="OrthoDB" id="5077812at2759"/>
<name>A0A4Y2H8M6_ARAVE</name>
<dbReference type="InterPro" id="IPR036397">
    <property type="entry name" value="RNaseH_sf"/>
</dbReference>